<dbReference type="Proteomes" id="UP001300261">
    <property type="component" value="Unassembled WGS sequence"/>
</dbReference>
<dbReference type="InterPro" id="IPR018247">
    <property type="entry name" value="EF_Hand_1_Ca_BS"/>
</dbReference>
<protein>
    <recommendedName>
        <fullName evidence="3">EF-hand domain-containing protein</fullName>
    </recommendedName>
</protein>
<feature type="domain" description="EF-hand" evidence="3">
    <location>
        <begin position="47"/>
        <end position="82"/>
    </location>
</feature>
<dbReference type="PROSITE" id="PS50222">
    <property type="entry name" value="EF_HAND_2"/>
    <property type="match status" value="1"/>
</dbReference>
<feature type="region of interest" description="Disordered" evidence="1">
    <location>
        <begin position="120"/>
        <end position="145"/>
    </location>
</feature>
<organism evidence="4 5">
    <name type="scientific">Roseibium salinum</name>
    <dbReference type="NCBI Taxonomy" id="1604349"/>
    <lineage>
        <taxon>Bacteria</taxon>
        <taxon>Pseudomonadati</taxon>
        <taxon>Pseudomonadota</taxon>
        <taxon>Alphaproteobacteria</taxon>
        <taxon>Hyphomicrobiales</taxon>
        <taxon>Stappiaceae</taxon>
        <taxon>Roseibium</taxon>
    </lineage>
</organism>
<dbReference type="InterPro" id="IPR011992">
    <property type="entry name" value="EF-hand-dom_pair"/>
</dbReference>
<accession>A0ABT3R662</accession>
<evidence type="ECO:0000313" key="5">
    <source>
        <dbReference type="Proteomes" id="UP001300261"/>
    </source>
</evidence>
<sequence>MFKTDITALLAGSALALSVAASPAVAAIDFSNWDSDSNGSLSKQEFNSGFDNAQVFSAWDDDGDGKLSREEFEAAAADNQDKMQERFGDTDVYAIWDTDADGEVSEREFKESAWGVYDPDADNIIEEPELGDLGDDMGDEGFWDV</sequence>
<dbReference type="SUPFAM" id="SSF47473">
    <property type="entry name" value="EF-hand"/>
    <property type="match status" value="1"/>
</dbReference>
<feature type="signal peptide" evidence="2">
    <location>
        <begin position="1"/>
        <end position="26"/>
    </location>
</feature>
<keyword evidence="5" id="KW-1185">Reference proteome</keyword>
<evidence type="ECO:0000259" key="3">
    <source>
        <dbReference type="PROSITE" id="PS50222"/>
    </source>
</evidence>
<dbReference type="PROSITE" id="PS00018">
    <property type="entry name" value="EF_HAND_1"/>
    <property type="match status" value="2"/>
</dbReference>
<comment type="caution">
    <text evidence="4">The sequence shown here is derived from an EMBL/GenBank/DDBJ whole genome shotgun (WGS) entry which is preliminary data.</text>
</comment>
<name>A0ABT3R662_9HYPH</name>
<dbReference type="EMBL" id="JAPEVI010000003">
    <property type="protein sequence ID" value="MCX2724621.1"/>
    <property type="molecule type" value="Genomic_DNA"/>
</dbReference>
<dbReference type="InterPro" id="IPR002048">
    <property type="entry name" value="EF_hand_dom"/>
</dbReference>
<evidence type="ECO:0000256" key="1">
    <source>
        <dbReference type="SAM" id="MobiDB-lite"/>
    </source>
</evidence>
<reference evidence="4 5" key="1">
    <citation type="journal article" date="2016" name="Int. J. Syst. Evol. Microbiol.">
        <title>Labrenzia salina sp. nov., isolated from the rhizosphere of the halophyte Arthrocnemum macrostachyum.</title>
        <authorList>
            <person name="Camacho M."/>
            <person name="Redondo-Gomez S."/>
            <person name="Rodriguez-Llorente I."/>
            <person name="Rohde M."/>
            <person name="Sproer C."/>
            <person name="Schumann P."/>
            <person name="Klenk H.P."/>
            <person name="Montero-Calasanz M.D.C."/>
        </authorList>
    </citation>
    <scope>NUCLEOTIDE SEQUENCE [LARGE SCALE GENOMIC DNA]</scope>
    <source>
        <strain evidence="4 5">DSM 29163</strain>
    </source>
</reference>
<dbReference type="RefSeq" id="WP_265964770.1">
    <property type="nucleotide sequence ID" value="NZ_JAPEVI010000003.1"/>
</dbReference>
<gene>
    <name evidence="4" type="ORF">ON753_19970</name>
</gene>
<dbReference type="Pfam" id="PF13202">
    <property type="entry name" value="EF-hand_5"/>
    <property type="match status" value="1"/>
</dbReference>
<proteinExistence type="predicted"/>
<keyword evidence="2" id="KW-0732">Signal</keyword>
<evidence type="ECO:0000256" key="2">
    <source>
        <dbReference type="SAM" id="SignalP"/>
    </source>
</evidence>
<evidence type="ECO:0000313" key="4">
    <source>
        <dbReference type="EMBL" id="MCX2724621.1"/>
    </source>
</evidence>
<feature type="chain" id="PRO_5045564236" description="EF-hand domain-containing protein" evidence="2">
    <location>
        <begin position="27"/>
        <end position="145"/>
    </location>
</feature>
<dbReference type="Gene3D" id="1.10.238.10">
    <property type="entry name" value="EF-hand"/>
    <property type="match status" value="1"/>
</dbReference>